<evidence type="ECO:0000313" key="46">
    <source>
        <dbReference type="Proteomes" id="UP000259364"/>
    </source>
</evidence>
<dbReference type="RefSeq" id="WP_002910028.1">
    <property type="nucleotide sequence ID" value="NZ_AP018671.1"/>
</dbReference>
<dbReference type="EMBL" id="JRRF01000011">
    <property type="protein sequence ID" value="KII04793.1"/>
    <property type="molecule type" value="Genomic_DNA"/>
</dbReference>
<reference evidence="36 37" key="4">
    <citation type="submission" date="2018-06" db="EMBL/GenBank/DDBJ databases">
        <authorList>
            <consortium name="Pathogen Informatics"/>
            <person name="Doyle S."/>
        </authorList>
    </citation>
    <scope>NUCLEOTIDE SEQUENCE [LARGE SCALE GENOMIC DNA]</scope>
    <source>
        <strain evidence="18 41">NCTC13443</strain>
        <strain evidence="21 40">NCTC204</strain>
        <strain evidence="20 36">NCTC8849</strain>
        <strain evidence="17 37">NCTC9140</strain>
        <strain evidence="22 39">NCTC9617</strain>
        <strain evidence="19 38">NCTC9637</strain>
    </source>
</reference>
<dbReference type="EMBL" id="UKGE01000012">
    <property type="protein sequence ID" value="SXN32203.1"/>
    <property type="molecule type" value="Genomic_DNA"/>
</dbReference>
<evidence type="ECO:0000313" key="7">
    <source>
        <dbReference type="EMBL" id="PLE29515.1"/>
    </source>
</evidence>
<evidence type="ECO:0000313" key="42">
    <source>
        <dbReference type="Proteomes" id="UP000257587"/>
    </source>
</evidence>
<dbReference type="EMBL" id="UKAW01000003">
    <property type="protein sequence ID" value="SXG13048.1"/>
    <property type="molecule type" value="Genomic_DNA"/>
</dbReference>
<dbReference type="Proteomes" id="UP000259975">
    <property type="component" value="Unassembled WGS sequence"/>
</dbReference>
<dbReference type="Proteomes" id="UP000234439">
    <property type="component" value="Unassembled WGS sequence"/>
</dbReference>
<evidence type="ECO:0000313" key="9">
    <source>
        <dbReference type="EMBL" id="QQL31843.1"/>
    </source>
</evidence>
<dbReference type="EMBL" id="UGNC01000009">
    <property type="protein sequence ID" value="STX08350.1"/>
    <property type="molecule type" value="Genomic_DNA"/>
</dbReference>
<dbReference type="Proteomes" id="UP000322977">
    <property type="component" value="Unassembled WGS sequence"/>
</dbReference>
<evidence type="ECO:0000313" key="29">
    <source>
        <dbReference type="EMBL" id="TDK02605.1"/>
    </source>
</evidence>
<dbReference type="EMBL" id="QOHW01000003">
    <property type="protein sequence ID" value="RBZ24809.1"/>
    <property type="molecule type" value="Genomic_DNA"/>
</dbReference>
<dbReference type="EMBL" id="UIUC01000011">
    <property type="protein sequence ID" value="SVN65006.1"/>
    <property type="molecule type" value="Genomic_DNA"/>
</dbReference>
<accession>A0A0J2FZK9</accession>
<evidence type="ECO:0000313" key="32">
    <source>
        <dbReference type="Proteomes" id="UP000031820"/>
    </source>
</evidence>
<reference evidence="13 50" key="10">
    <citation type="submission" date="2018-10" db="EMBL/GenBank/DDBJ databases">
        <authorList>
            <person name="Vanduin D."/>
            <person name="Fouts D."/>
            <person name="Wright M."/>
            <person name="Sutton G."/>
            <person name="Nguyen K."/>
            <person name="Kreiswirth B."/>
            <person name="Chen L."/>
            <person name="Rojas L."/>
            <person name="Hujer A."/>
            <person name="Hujer K."/>
            <person name="Bonomo R."/>
            <person name="Adams M."/>
        </authorList>
    </citation>
    <scope>NUCLEOTIDE SEQUENCE [LARGE SCALE GENOMIC DNA]</scope>
    <source>
        <strain evidence="13 50">CRK0165</strain>
    </source>
</reference>
<dbReference type="EMBL" id="UJHH01000012">
    <property type="protein sequence ID" value="SWF72884.1"/>
    <property type="molecule type" value="Genomic_DNA"/>
</dbReference>
<evidence type="ECO:0000313" key="18">
    <source>
        <dbReference type="EMBL" id="STT04432.1"/>
    </source>
</evidence>
<feature type="signal peptide" evidence="1">
    <location>
        <begin position="1"/>
        <end position="22"/>
    </location>
</feature>
<evidence type="ECO:0000313" key="3">
    <source>
        <dbReference type="EMBL" id="MRL37464.1"/>
    </source>
</evidence>
<dbReference type="Proteomes" id="UP000259364">
    <property type="component" value="Unassembled WGS sequence"/>
</dbReference>
<dbReference type="EMBL" id="VSSY01000010">
    <property type="protein sequence ID" value="TYL78513.1"/>
    <property type="molecule type" value="Genomic_DNA"/>
</dbReference>
<dbReference type="EMBL" id="RDAM01000001">
    <property type="protein sequence ID" value="RRF05213.1"/>
    <property type="molecule type" value="Genomic_DNA"/>
</dbReference>
<evidence type="ECO:0000313" key="23">
    <source>
        <dbReference type="EMBL" id="SVN65006.1"/>
    </source>
</evidence>
<evidence type="ECO:0000313" key="45">
    <source>
        <dbReference type="Proteomes" id="UP000258905"/>
    </source>
</evidence>
<dbReference type="AlphaFoldDB" id="A0A060VRG2"/>
<reference evidence="6 34" key="3">
    <citation type="submission" date="2017-03" db="EMBL/GenBank/DDBJ databases">
        <authorList>
            <person name="Fouts D."/>
            <person name="Stalin M.J."/>
            <person name="Chen L."/>
            <person name="Wright M."/>
            <person name="Sutton G."/>
            <person name="Nguyen K."/>
            <person name="Vanduin D."/>
            <person name="Rojas L."/>
            <person name="Hujer A."/>
            <person name="Hujer K."/>
            <person name="Bonomo R."/>
            <person name="Kreiswirth B."/>
            <person name="Adams M."/>
        </authorList>
    </citation>
    <scope>NUCLEOTIDE SEQUENCE [LARGE SCALE GENOMIC DNA]</scope>
    <source>
        <strain evidence="6 34">39383</strain>
    </source>
</reference>
<evidence type="ECO:0000313" key="48">
    <source>
        <dbReference type="Proteomes" id="UP000272440"/>
    </source>
</evidence>
<sequence length="77" mass="7822">MKNNRYTIAALALCVLSFGASAATPVPPSGHQDHTQVGIAKASDVEAGSNIAPGAPTTGKSMNDAFNVHTLVAGEWS</sequence>
<dbReference type="EMBL" id="CAAHCC010000002">
    <property type="protein sequence ID" value="VGK77293.1"/>
    <property type="molecule type" value="Genomic_DNA"/>
</dbReference>
<evidence type="ECO:0000313" key="14">
    <source>
        <dbReference type="EMBL" id="RRE44073.1"/>
    </source>
</evidence>
<dbReference type="Proteomes" id="UP000376235">
    <property type="component" value="Unassembled WGS sequence"/>
</dbReference>
<evidence type="ECO:0000313" key="30">
    <source>
        <dbReference type="EMBL" id="TYL78513.1"/>
    </source>
</evidence>
<dbReference type="EMBL" id="QRCF01000011">
    <property type="protein sequence ID" value="RDT92201.1"/>
    <property type="molecule type" value="Genomic_DNA"/>
</dbReference>
<feature type="chain" id="PRO_5015026782" evidence="1">
    <location>
        <begin position="23"/>
        <end position="77"/>
    </location>
</feature>
<evidence type="ECO:0000313" key="5">
    <source>
        <dbReference type="EMBL" id="NGN73289.1"/>
    </source>
</evidence>
<evidence type="ECO:0000313" key="19">
    <source>
        <dbReference type="EMBL" id="STT48126.1"/>
    </source>
</evidence>
<evidence type="ECO:0000313" key="51">
    <source>
        <dbReference type="Proteomes" id="UP000294951"/>
    </source>
</evidence>
<reference evidence="5 55" key="17">
    <citation type="submission" date="2020-02" db="EMBL/GenBank/DDBJ databases">
        <title>Klebsiella pneumoniae genome sequencing and assembly.</title>
        <authorList>
            <person name="Starkova P.S."/>
            <person name="Sulyan O.S."/>
            <person name="Likholetova D.V."/>
            <person name="Ageevets V.A."/>
            <person name="Lazareva I.V."/>
            <person name="Sopova J.V."/>
            <person name="Sidorenko S.V."/>
        </authorList>
    </citation>
    <scope>NUCLEOTIDE SEQUENCE [LARGE SCALE GENOMIC DNA]</scope>
    <source>
        <strain evidence="5 55">2429</strain>
    </source>
</reference>
<reference evidence="15" key="9">
    <citation type="submission" date="2018-10" db="EMBL/GenBank/DDBJ databases">
        <authorList>
            <person name="Fan Y."/>
            <person name="Timp W."/>
            <person name="Bergman Y."/>
            <person name="Tamma P."/>
            <person name="Simner P."/>
        </authorList>
    </citation>
    <scope>NUCLEOTIDE SEQUENCE</scope>
    <source>
        <strain evidence="15">KLPN_104</strain>
    </source>
</reference>
<evidence type="ECO:0000313" key="36">
    <source>
        <dbReference type="Proteomes" id="UP000254799"/>
    </source>
</evidence>
<dbReference type="Proteomes" id="UP000479475">
    <property type="component" value="Unassembled WGS sequence"/>
</dbReference>
<dbReference type="KEGG" id="kpx:PMK1_04548"/>
<evidence type="ECO:0000313" key="38">
    <source>
        <dbReference type="Proteomes" id="UP000255099"/>
    </source>
</evidence>
<dbReference type="KEGG" id="kpnu:LI86_10440"/>
<evidence type="ECO:0000313" key="2">
    <source>
        <dbReference type="EMBL" id="KII04793.1"/>
    </source>
</evidence>
<evidence type="ECO:0000313" key="50">
    <source>
        <dbReference type="Proteomes" id="UP000283322"/>
    </source>
</evidence>
<dbReference type="Proteomes" id="UP000254657">
    <property type="component" value="Unassembled WGS sequence"/>
</dbReference>
<dbReference type="Proteomes" id="UP000031820">
    <property type="component" value="Unassembled WGS sequence"/>
</dbReference>
<evidence type="ECO:0000313" key="57">
    <source>
        <dbReference type="Proteomes" id="UP000532829"/>
    </source>
</evidence>
<evidence type="ECO:0000313" key="33">
    <source>
        <dbReference type="Proteomes" id="UP000077826"/>
    </source>
</evidence>
<dbReference type="Proteomes" id="UP000272440">
    <property type="component" value="Unassembled WGS sequence"/>
</dbReference>
<evidence type="ECO:0000313" key="40">
    <source>
        <dbReference type="Proteomes" id="UP000255192"/>
    </source>
</evidence>
<organism evidence="25 42">
    <name type="scientific">Klebsiella pneumoniae</name>
    <dbReference type="NCBI Taxonomy" id="573"/>
    <lineage>
        <taxon>Bacteria</taxon>
        <taxon>Pseudomonadati</taxon>
        <taxon>Pseudomonadota</taxon>
        <taxon>Gammaproteobacteria</taxon>
        <taxon>Enterobacterales</taxon>
        <taxon>Enterobacteriaceae</taxon>
        <taxon>Klebsiella/Raoultella group</taxon>
        <taxon>Klebsiella</taxon>
        <taxon>Klebsiella pneumoniae complex</taxon>
    </lineage>
</organism>
<evidence type="ECO:0000313" key="37">
    <source>
        <dbReference type="Proteomes" id="UP000254938"/>
    </source>
</evidence>
<dbReference type="EMBL" id="WNPO01000006">
    <property type="protein sequence ID" value="MUA38913.1"/>
    <property type="molecule type" value="Genomic_DNA"/>
</dbReference>
<dbReference type="EMBL" id="SMTN01000007">
    <property type="protein sequence ID" value="TDK02605.1"/>
    <property type="molecule type" value="Genomic_DNA"/>
</dbReference>
<evidence type="ECO:0000313" key="35">
    <source>
        <dbReference type="Proteomes" id="UP000234439"/>
    </source>
</evidence>
<evidence type="ECO:0000313" key="13">
    <source>
        <dbReference type="EMBL" id="ROG94209.1"/>
    </source>
</evidence>
<dbReference type="Proteomes" id="UP000258905">
    <property type="component" value="Unassembled WGS sequence"/>
</dbReference>
<reference evidence="7 35" key="2">
    <citation type="journal article" date="2017" name="J. Infect. Dis.">
        <title>An Analysis of the Epidemic of Klebsiella pneumoniae Carbapenemase-Producing K. pneumoniae: Convergence of Two Evolutionary Mechanisms Creates the Perfect Storm.</title>
        <authorList>
            <person name="Rojas L.J."/>
            <person name="Weinstock G.M."/>
            <person name="De La Cadena E."/>
            <person name="Diaz L."/>
            <person name="Rios R."/>
            <person name="Hanson B.M."/>
            <person name="Brown J.S."/>
            <person name="Vats P."/>
            <person name="Phillips D.S."/>
            <person name="Nguyen H."/>
            <person name="Hujer K.M."/>
            <person name="Correa A."/>
            <person name="Adams M.D."/>
            <person name="Perez F."/>
            <person name="Sodergren E."/>
            <person name="Narechania A."/>
            <person name="Planet P.J."/>
            <person name="Villegas M.V."/>
            <person name="Bonomo R.A."/>
            <person name="Arias C.A."/>
        </authorList>
    </citation>
    <scope>NUCLEOTIDE SEQUENCE [LARGE SCALE GENOMIC DNA]</scope>
    <source>
        <strain evidence="7 35">COL-Kpn30</strain>
    </source>
</reference>
<reference evidence="29 51" key="12">
    <citation type="submission" date="2019-03" db="EMBL/GenBank/DDBJ databases">
        <title>Multidrug-Resistant Klebsiella pneumoniae Clinical Bloodstream Isolates in Shanghai, China.</title>
        <authorList>
            <person name="Wang S."/>
        </authorList>
    </citation>
    <scope>NUCLEOTIDE SEQUENCE [LARGE SCALE GENOMIC DNA]</scope>
    <source>
        <strain evidence="29 51">RJ1071</strain>
    </source>
</reference>
<evidence type="ECO:0000313" key="17">
    <source>
        <dbReference type="EMBL" id="STS83397.1"/>
    </source>
</evidence>
<dbReference type="EMBL" id="FLDK01000002">
    <property type="protein sequence ID" value="SBG92221.1"/>
    <property type="molecule type" value="Genomic_DNA"/>
</dbReference>
<keyword evidence="1" id="KW-0732">Signal</keyword>
<reference evidence="4 56" key="15">
    <citation type="submission" date="2019-11" db="EMBL/GenBank/DDBJ databases">
        <title>Emergence of a novel subclone of carbapenem-resistant Klebsiella pneumoniae ST11 with enhanced virulence and transmissibility: a molecular epidemiological, clinical, genomic study.</title>
        <authorList>
            <person name="Zhou K."/>
        </authorList>
    </citation>
    <scope>NUCLEOTIDE SEQUENCE [LARGE SCALE GENOMIC DNA]</scope>
    <source>
        <strain evidence="4 56">KP_38044</strain>
    </source>
</reference>
<dbReference type="Proteomes" id="UP000077826">
    <property type="component" value="Unassembled WGS sequence"/>
</dbReference>
<evidence type="ECO:0000313" key="34">
    <source>
        <dbReference type="Proteomes" id="UP000196447"/>
    </source>
</evidence>
<reference evidence="3" key="14">
    <citation type="submission" date="2019-10" db="EMBL/GenBank/DDBJ databases">
        <title>Molecular typing, antibiotic resistance determination and virulence profiling for 36 multidrug-resistant clinical Klebsiella pneumoniae isolates using second- and third-generation sequencing.</title>
        <authorList>
            <person name="Shelenkov A."/>
            <person name="Mikhaylova Y."/>
            <person name="Yanushevich Y."/>
            <person name="Samoilov A."/>
            <person name="Petrova L."/>
            <person name="Fomina V."/>
            <person name="Gusarov V."/>
            <person name="Zamyatin M."/>
            <person name="Shagin D."/>
        </authorList>
    </citation>
    <scope>NUCLEOTIDE SEQUENCE [LARGE SCALE GENOMIC DNA]</scope>
    <source>
        <strain evidence="3">CriePir115</strain>
    </source>
</reference>
<reference evidence="12" key="5">
    <citation type="submission" date="2018-07" db="EMBL/GenBank/DDBJ databases">
        <title>Draft genome sequence of Klebsiella pneumoniae K293.</title>
        <authorList>
            <person name="He F."/>
        </authorList>
    </citation>
    <scope>NUCLEOTIDE SEQUENCE</scope>
    <source>
        <strain evidence="12">K293</strain>
    </source>
</reference>
<evidence type="ECO:0000256" key="1">
    <source>
        <dbReference type="SAM" id="SignalP"/>
    </source>
</evidence>
<dbReference type="EMBL" id="NCMJ01000011">
    <property type="protein sequence ID" value="PLE29515.1"/>
    <property type="molecule type" value="Genomic_DNA"/>
</dbReference>
<evidence type="ECO:0000313" key="56">
    <source>
        <dbReference type="Proteomes" id="UP000485085"/>
    </source>
</evidence>
<dbReference type="Proteomes" id="UP000595568">
    <property type="component" value="Chromosome"/>
</dbReference>
<dbReference type="Proteomes" id="UP000255099">
    <property type="component" value="Unassembled WGS sequence"/>
</dbReference>
<evidence type="ECO:0000313" key="11">
    <source>
        <dbReference type="EMBL" id="RBZ24809.1"/>
    </source>
</evidence>
<evidence type="ECO:0000313" key="55">
    <source>
        <dbReference type="Proteomes" id="UP000479475"/>
    </source>
</evidence>
<reference evidence="2 32" key="1">
    <citation type="submission" date="2014-10" db="EMBL/GenBank/DDBJ databases">
        <title>Plasmid movement, recombination, and chromosomal integration amongst multidrug resistant commensal Escherichia coli clones within a single commercial turkey flock.</title>
        <authorList>
            <person name="Lang K."/>
            <person name="Dorn K."/>
            <person name="Danzeisen J."/>
            <person name="Johnson T."/>
        </authorList>
    </citation>
    <scope>NUCLEOTIDE SEQUENCE [LARGE SCALE GENOMIC DNA]</scope>
    <source>
        <strain evidence="2 32">UMNturkey9</strain>
    </source>
</reference>
<dbReference type="EMBL" id="UKUT01000009">
    <property type="protein sequence ID" value="SYH34909.1"/>
    <property type="molecule type" value="Genomic_DNA"/>
</dbReference>
<dbReference type="Proteomes" id="UP000485085">
    <property type="component" value="Unassembled WGS sequence"/>
</dbReference>
<dbReference type="EMBL" id="UGKQ01000007">
    <property type="protein sequence ID" value="STS83397.1"/>
    <property type="molecule type" value="Genomic_DNA"/>
</dbReference>
<dbReference type="EMBL" id="ULCI01000011">
    <property type="protein sequence ID" value="SYR41262.1"/>
    <property type="molecule type" value="Genomic_DNA"/>
</dbReference>
<evidence type="ECO:0000313" key="8">
    <source>
        <dbReference type="EMBL" id="QOU53895.1"/>
    </source>
</evidence>
<gene>
    <name evidence="6" type="ORF">B5L96_11975</name>
    <name evidence="7" type="ORF">B6I68_01715</name>
    <name evidence="13" type="ORF">BL124_00017295</name>
    <name evidence="11" type="ORF">DM078_06780</name>
    <name evidence="12" type="ORF">DW286_12370</name>
    <name evidence="29" type="ORF">E1814_10040</name>
    <name evidence="15" type="ORF">EAO17_02695</name>
    <name evidence="14" type="ORF">EAO28_26415</name>
    <name evidence="30" type="ORF">FXN67_13905</name>
    <name evidence="5" type="ORF">G4V31_14270</name>
    <name evidence="8" type="ORF">GJJ08_011090</name>
    <name evidence="3" type="ORF">GJJ18_18700</name>
    <name evidence="4" type="ORF">GNF00_03515</name>
    <name evidence="9" type="ORF">H3G96_016840</name>
    <name evidence="10" type="ORF">JMZ77_10560</name>
    <name evidence="2" type="ORF">LS45_14425</name>
    <name evidence="18" type="ORF">NCTC13443_04550</name>
    <name evidence="21" type="ORF">NCTC204_04934</name>
    <name evidence="20" type="ORF">NCTC8849_03565</name>
    <name evidence="17" type="ORF">NCTC9140_05158</name>
    <name evidence="22" type="ORF">NCTC9617_07385</name>
    <name evidence="19" type="ORF">NCTC9637_03063</name>
    <name evidence="16" type="ORF">SAMEA2273558_00802</name>
    <name evidence="25" type="ORF">SAMEA3499874_01524</name>
    <name evidence="26" type="ORF">SAMEA3499901_03235</name>
    <name evidence="27" type="ORF">SAMEA3515122_03940</name>
    <name evidence="28" type="ORF">SAMEA3538828_03017</name>
    <name evidence="23" type="ORF">SAMEA3649591_03102</name>
    <name evidence="24" type="ORF">SAMEA3720909_02883</name>
    <name evidence="31" type="ORF">SAMEA4873632_01496</name>
</gene>
<evidence type="ECO:0000313" key="20">
    <source>
        <dbReference type="EMBL" id="STT54968.1"/>
    </source>
</evidence>
<dbReference type="EMBL" id="JAAKYD010000012">
    <property type="protein sequence ID" value="NGN73289.1"/>
    <property type="molecule type" value="Genomic_DNA"/>
</dbReference>
<dbReference type="Proteomes" id="UP000254799">
    <property type="component" value="Unassembled WGS sequence"/>
</dbReference>
<evidence type="ECO:0000313" key="41">
    <source>
        <dbReference type="Proteomes" id="UP000255518"/>
    </source>
</evidence>
<reference evidence="11" key="6">
    <citation type="submission" date="2018-07" db="EMBL/GenBank/DDBJ databases">
        <authorList>
            <person name="Martins R.C."/>
            <person name="Perdigao-Neto L.V."/>
            <person name="Costa S.F."/>
            <person name="Levin A.S.S."/>
        </authorList>
    </citation>
    <scope>NUCLEOTIDE SEQUENCE</scope>
    <source>
        <strain evidence="11">BC_5001</strain>
    </source>
</reference>
<accession>A0A060VRG2</accession>
<evidence type="ECO:0000313" key="43">
    <source>
        <dbReference type="Proteomes" id="UP000258253"/>
    </source>
</evidence>
<reference evidence="11" key="7">
    <citation type="submission" date="2018-08" db="EMBL/GenBank/DDBJ databases">
        <title>Klebsiella pneumoniae genome sequencing and assembly.</title>
        <authorList>
            <person name="Martins R.C.R."/>
            <person name="Perdigao-Neto L.V."/>
            <person name="Costa S.F."/>
            <person name="Levin A.S.S."/>
        </authorList>
    </citation>
    <scope>NUCLEOTIDE SEQUENCE</scope>
    <source>
        <strain evidence="11">BC_5001</strain>
    </source>
</reference>
<dbReference type="KEGG" id="kpb:FH42_07020"/>
<dbReference type="Proteomes" id="UP000196447">
    <property type="component" value="Unassembled WGS sequence"/>
</dbReference>
<reference evidence="10 58" key="19">
    <citation type="submission" date="2021-01" db="EMBL/GenBank/DDBJ databases">
        <title>Genome sequencing of apramycin resistant K. pneumoniae.</title>
        <authorList>
            <person name="Chen L."/>
            <person name="Kreiswirth B."/>
        </authorList>
    </citation>
    <scope>NUCLEOTIDE SEQUENCE [LARGE SCALE GENOMIC DNA]</scope>
    <source>
        <strain evidence="10 58">59493</strain>
    </source>
</reference>
<dbReference type="EMBL" id="CP066534">
    <property type="protein sequence ID" value="QQL31843.1"/>
    <property type="molecule type" value="Genomic_DNA"/>
</dbReference>
<reference evidence="48 49" key="11">
    <citation type="journal article" date="2019" name="Antimicrob. Agents Chemother.">
        <title>Applying Rapid Whole Genome Sequencing to Predict Phenotypic Antimicrobial Susceptibility Testing Results Among Carbapenem-Resistant Klebsiella pneumoniae Clinical Isolates.</title>
        <authorList>
            <person name="Tamma P.D."/>
            <person name="Fan Y."/>
            <person name="Bergman Y."/>
            <person name="Pertea G."/>
            <person name="Kazmi A."/>
            <person name="Lewis S."/>
            <person name="Carroll K.C."/>
            <person name="Schatz M.C."/>
            <person name="Timp W."/>
            <person name="Simner P.J."/>
        </authorList>
    </citation>
    <scope>NUCLEOTIDE SEQUENCE [LARGE SCALE GENOMIC DNA]</scope>
    <source>
        <strain evidence="15 49">KLPN_104</strain>
        <strain evidence="14 48">KLPN_33</strain>
    </source>
</reference>
<dbReference type="Proteomes" id="UP000283322">
    <property type="component" value="Unassembled WGS sequence"/>
</dbReference>
<evidence type="ECO:0000313" key="31">
    <source>
        <dbReference type="EMBL" id="VGK77293.1"/>
    </source>
</evidence>
<dbReference type="Proteomes" id="UP000253559">
    <property type="component" value="Unassembled WGS sequence"/>
</dbReference>
<dbReference type="EMBL" id="UGLB01000003">
    <property type="protein sequence ID" value="STT48126.1"/>
    <property type="molecule type" value="Genomic_DNA"/>
</dbReference>
<evidence type="ECO:0000313" key="44">
    <source>
        <dbReference type="Proteomes" id="UP000258673"/>
    </source>
</evidence>
<evidence type="ECO:0000313" key="22">
    <source>
        <dbReference type="EMBL" id="STX08350.1"/>
    </source>
</evidence>
<evidence type="ECO:0000313" key="39">
    <source>
        <dbReference type="Proteomes" id="UP000255167"/>
    </source>
</evidence>
<evidence type="ECO:0000313" key="24">
    <source>
        <dbReference type="EMBL" id="SWF72884.1"/>
    </source>
</evidence>
<evidence type="ECO:0000313" key="28">
    <source>
        <dbReference type="EMBL" id="SYR41262.1"/>
    </source>
</evidence>
<evidence type="ECO:0000313" key="26">
    <source>
        <dbReference type="EMBL" id="SXN32203.1"/>
    </source>
</evidence>
<dbReference type="EMBL" id="NDBK01000050">
    <property type="protein sequence ID" value="OVF73588.1"/>
    <property type="molecule type" value="Genomic_DNA"/>
</dbReference>
<reference evidence="42 43" key="8">
    <citation type="submission" date="2018-08" db="EMBL/GenBank/DDBJ databases">
        <authorList>
            <consortium name="Pathogen Informatics"/>
        </authorList>
    </citation>
    <scope>NUCLEOTIDE SEQUENCE [LARGE SCALE GENOMIC DNA]</scope>
    <source>
        <strain evidence="31 53">5012STDY7626430</strain>
        <strain evidence="25 42">EuSCAPE_AT002</strain>
        <strain evidence="26 47">EuSCAPE_AT029</strain>
        <strain evidence="23 45">EuSCAPE_GR003</strain>
        <strain evidence="28 43">EuSCAPE_HU047</strain>
        <strain evidence="27 44">EuSCAPE_IT093</strain>
        <strain evidence="24 46">EuSCAPE_UK014</strain>
        <strain evidence="33">k480</strain>
        <strain evidence="16">K480</strain>
    </source>
</reference>
<dbReference type="Proteomes" id="UP000257587">
    <property type="component" value="Unassembled WGS sequence"/>
</dbReference>
<evidence type="ECO:0000313" key="12">
    <source>
        <dbReference type="EMBL" id="RDT92201.1"/>
    </source>
</evidence>
<dbReference type="Proteomes" id="UP000532829">
    <property type="component" value="Chromosome"/>
</dbReference>
<evidence type="ECO:0000313" key="10">
    <source>
        <dbReference type="EMBL" id="QQZ73559.1"/>
    </source>
</evidence>
<evidence type="ECO:0000313" key="15">
    <source>
        <dbReference type="EMBL" id="RRF05213.1"/>
    </source>
</evidence>
<reference evidence="30 52" key="13">
    <citation type="submission" date="2019-08" db="EMBL/GenBank/DDBJ databases">
        <title>Phenotypic and genetic characterization of extended-spectrum b-lactamase-producing hypermucoviscous Klebsiella pneumoniae from Chile.</title>
        <authorList>
            <person name="Morales-Leon F."/>
            <person name="Caro C."/>
            <person name="Opazo-Capurro A."/>
            <person name="Lincopan N."/>
            <person name="Dominguez-Yevenes M."/>
            <person name="Lima C."/>
            <person name="Bello-Toledo H."/>
            <person name="Gonzalez-Rocha G."/>
        </authorList>
    </citation>
    <scope>NUCLEOTIDE SEQUENCE [LARGE SCALE GENOMIC DNA]</scope>
    <source>
        <strain evidence="30 52">UCO-494</strain>
    </source>
</reference>
<dbReference type="Proteomes" id="UP000439817">
    <property type="component" value="Chromosome"/>
</dbReference>
<reference evidence="9 57" key="18">
    <citation type="submission" date="2020-12" db="EMBL/GenBank/DDBJ databases">
        <title>The complete genome of Klebsiella pneumoniae strain 090374.</title>
        <authorList>
            <person name="Wei L."/>
            <person name="Wen H."/>
            <person name="Liu L."/>
            <person name="Feng Y."/>
            <person name="Zong Z."/>
        </authorList>
    </citation>
    <scope>NUCLEOTIDE SEQUENCE [LARGE SCALE GENOMIC DNA]</scope>
    <source>
        <strain evidence="9 57">WCHKP090374</strain>
    </source>
</reference>
<dbReference type="Proteomes" id="UP000275975">
    <property type="component" value="Unassembled WGS sequence"/>
</dbReference>
<evidence type="ECO:0000313" key="21">
    <source>
        <dbReference type="EMBL" id="STV25772.1"/>
    </source>
</evidence>
<dbReference type="EMBL" id="WJWF01000019">
    <property type="protein sequence ID" value="MRL37464.1"/>
    <property type="molecule type" value="Genomic_DNA"/>
</dbReference>
<evidence type="ECO:0000313" key="54">
    <source>
        <dbReference type="Proteomes" id="UP000439817"/>
    </source>
</evidence>
<dbReference type="Proteomes" id="UP000255518">
    <property type="component" value="Unassembled WGS sequence"/>
</dbReference>
<evidence type="ECO:0000313" key="47">
    <source>
        <dbReference type="Proteomes" id="UP000259975"/>
    </source>
</evidence>
<evidence type="ECO:0000313" key="27">
    <source>
        <dbReference type="EMBL" id="SYH34909.1"/>
    </source>
</evidence>
<evidence type="ECO:0000313" key="49">
    <source>
        <dbReference type="Proteomes" id="UP000275975"/>
    </source>
</evidence>
<dbReference type="EMBL" id="UGKT01000001">
    <property type="protein sequence ID" value="STT04432.1"/>
    <property type="molecule type" value="Genomic_DNA"/>
</dbReference>
<dbReference type="EMBL" id="UGLC01000002">
    <property type="protein sequence ID" value="STT54968.1"/>
    <property type="molecule type" value="Genomic_DNA"/>
</dbReference>
<evidence type="ECO:0000313" key="58">
    <source>
        <dbReference type="Proteomes" id="UP000595568"/>
    </source>
</evidence>
<reference evidence="8 54" key="16">
    <citation type="journal article" date="2020" name="Antibiotics">
        <title>Molecular Typing, Characterization of Antimicrobial Resistance, Virulence Profiling and Analysis of Whole-Genome Sequence of Clinical Klebsiella pneumoniae Isolates.</title>
        <authorList>
            <person name="Shelenkov A."/>
            <person name="Mikhaylova Y."/>
            <person name="Yanushevich Y."/>
            <person name="Samoilov A."/>
            <person name="Petrova L."/>
            <person name="Fomina V."/>
            <person name="Gusarov V."/>
            <person name="Zamyatin M."/>
            <person name="Shagin D."/>
            <person name="Akimkin V."/>
        </authorList>
    </citation>
    <scope>NUCLEOTIDE SEQUENCE [LARGE SCALE GENOMIC DNA]</scope>
    <source>
        <strain evidence="8 54">CriePir120</strain>
    </source>
</reference>
<dbReference type="Proteomes" id="UP000258673">
    <property type="component" value="Unassembled WGS sequence"/>
</dbReference>
<dbReference type="Proteomes" id="UP000258253">
    <property type="component" value="Unassembled WGS sequence"/>
</dbReference>
<dbReference type="EMBL" id="RCZY01000002">
    <property type="protein sequence ID" value="RRE44073.1"/>
    <property type="molecule type" value="Genomic_DNA"/>
</dbReference>
<proteinExistence type="predicted"/>
<dbReference type="Proteomes" id="UP000294951">
    <property type="component" value="Unassembled WGS sequence"/>
</dbReference>
<evidence type="ECO:0000313" key="53">
    <source>
        <dbReference type="Proteomes" id="UP000376235"/>
    </source>
</evidence>
<dbReference type="KEGG" id="kpne:KU54_010485"/>
<dbReference type="Proteomes" id="UP000255192">
    <property type="component" value="Unassembled WGS sequence"/>
</dbReference>
<dbReference type="EMBL" id="MPYG04000132">
    <property type="protein sequence ID" value="ROG94209.1"/>
    <property type="molecule type" value="Genomic_DNA"/>
</dbReference>
<evidence type="ECO:0000313" key="52">
    <source>
        <dbReference type="Proteomes" id="UP000322977"/>
    </source>
</evidence>
<dbReference type="EMBL" id="UGMD01000002">
    <property type="protein sequence ID" value="STV25772.1"/>
    <property type="molecule type" value="Genomic_DNA"/>
</dbReference>
<dbReference type="Proteomes" id="UP000254938">
    <property type="component" value="Unassembled WGS sequence"/>
</dbReference>
<evidence type="ECO:0000313" key="25">
    <source>
        <dbReference type="EMBL" id="SXG13048.1"/>
    </source>
</evidence>
<evidence type="ECO:0000313" key="6">
    <source>
        <dbReference type="EMBL" id="OVF73588.1"/>
    </source>
</evidence>
<evidence type="ECO:0000313" key="16">
    <source>
        <dbReference type="EMBL" id="SBG92221.1"/>
    </source>
</evidence>
<evidence type="ECO:0000313" key="4">
    <source>
        <dbReference type="EMBL" id="MUA38913.1"/>
    </source>
</evidence>
<dbReference type="EMBL" id="CP068602">
    <property type="protein sequence ID" value="QQZ73559.1"/>
    <property type="molecule type" value="Genomic_DNA"/>
</dbReference>
<dbReference type="Proteomes" id="UP000255167">
    <property type="component" value="Unassembled WGS sequence"/>
</dbReference>
<dbReference type="EMBL" id="CP063008">
    <property type="protein sequence ID" value="QOU53895.1"/>
    <property type="molecule type" value="Genomic_DNA"/>
</dbReference>
<name>A0A060VRG2_KLEPN</name>
<protein>
    <submittedName>
        <fullName evidence="25">Uncharacterized protein</fullName>
    </submittedName>
</protein>